<keyword evidence="1" id="KW-0472">Membrane</keyword>
<evidence type="ECO:0000256" key="1">
    <source>
        <dbReference type="SAM" id="Phobius"/>
    </source>
</evidence>
<evidence type="ECO:0000256" key="2">
    <source>
        <dbReference type="SAM" id="SignalP"/>
    </source>
</evidence>
<feature type="chain" id="PRO_5046669045" description="Lipoprotein" evidence="2">
    <location>
        <begin position="21"/>
        <end position="161"/>
    </location>
</feature>
<feature type="signal peptide" evidence="2">
    <location>
        <begin position="1"/>
        <end position="20"/>
    </location>
</feature>
<keyword evidence="2" id="KW-0732">Signal</keyword>
<dbReference type="PROSITE" id="PS51257">
    <property type="entry name" value="PROKAR_LIPOPROTEIN"/>
    <property type="match status" value="1"/>
</dbReference>
<dbReference type="RefSeq" id="WP_326320739.1">
    <property type="nucleotide sequence ID" value="NZ_JAYLAA010000037.1"/>
</dbReference>
<evidence type="ECO:0000313" key="4">
    <source>
        <dbReference type="Proteomes" id="UP001348397"/>
    </source>
</evidence>
<sequence length="161" mass="18585">MKTYKILFLAALCLFLTACRTSRQVVKNTESKELTNTEIKTTYRDTVFYTQKAETSLKIPISEQLFKNSLNSFKPQVFTQKNGNAKATVKILKDTILVTAQCDSLALEAKIRREYFSRIQERQDLDNKYIEQTTKLNWQLMISLIVIAFIAGFVTRSLIKI</sequence>
<keyword evidence="4" id="KW-1185">Reference proteome</keyword>
<dbReference type="Proteomes" id="UP001348397">
    <property type="component" value="Unassembled WGS sequence"/>
</dbReference>
<comment type="caution">
    <text evidence="3">The sequence shown here is derived from an EMBL/GenBank/DDBJ whole genome shotgun (WGS) entry which is preliminary data.</text>
</comment>
<proteinExistence type="predicted"/>
<name>A0ABU6HSR6_9FLAO</name>
<feature type="transmembrane region" description="Helical" evidence="1">
    <location>
        <begin position="138"/>
        <end position="159"/>
    </location>
</feature>
<keyword evidence="1" id="KW-1133">Transmembrane helix</keyword>
<evidence type="ECO:0000313" key="3">
    <source>
        <dbReference type="EMBL" id="MEC3875938.1"/>
    </source>
</evidence>
<organism evidence="3 4">
    <name type="scientific">Chryseobacterium salviniae</name>
    <dbReference type="NCBI Taxonomy" id="3101750"/>
    <lineage>
        <taxon>Bacteria</taxon>
        <taxon>Pseudomonadati</taxon>
        <taxon>Bacteroidota</taxon>
        <taxon>Flavobacteriia</taxon>
        <taxon>Flavobacteriales</taxon>
        <taxon>Weeksellaceae</taxon>
        <taxon>Chryseobacterium group</taxon>
        <taxon>Chryseobacterium</taxon>
    </lineage>
</organism>
<protein>
    <recommendedName>
        <fullName evidence="5">Lipoprotein</fullName>
    </recommendedName>
</protein>
<reference evidence="3 4" key="1">
    <citation type="submission" date="2024-01" db="EMBL/GenBank/DDBJ databases">
        <title>Chryseobacterium sp. T9W2-O.</title>
        <authorList>
            <person name="Maltman C."/>
        </authorList>
    </citation>
    <scope>NUCLEOTIDE SEQUENCE [LARGE SCALE GENOMIC DNA]</scope>
    <source>
        <strain evidence="3 4">T9W2-O</strain>
    </source>
</reference>
<evidence type="ECO:0008006" key="5">
    <source>
        <dbReference type="Google" id="ProtNLM"/>
    </source>
</evidence>
<gene>
    <name evidence="3" type="ORF">SOP96_09465</name>
</gene>
<accession>A0ABU6HSR6</accession>
<dbReference type="EMBL" id="JAYLAA010000037">
    <property type="protein sequence ID" value="MEC3875938.1"/>
    <property type="molecule type" value="Genomic_DNA"/>
</dbReference>
<keyword evidence="1" id="KW-0812">Transmembrane</keyword>